<dbReference type="AlphaFoldDB" id="A0A1X6ZXU2"/>
<dbReference type="EMBL" id="FWFK01000006">
    <property type="protein sequence ID" value="SLN64367.1"/>
    <property type="molecule type" value="Genomic_DNA"/>
</dbReference>
<dbReference type="OrthoDB" id="7844869at2"/>
<sequence>MPHDSDDIFEADNATRRDRGPVDHPTMLSSCSRAATAEEARYRVQYPNSMTRSSRIFALDEAAAEAMYGITEEPWNDAHFLTLAARGKVSPDTRPEDLPLSRPDGAAASLLDEIEGADVVVLLASDGTSEGAAEVIARECFERRIMCAGLALGQGRSDAAVATVVNSMRRFARVLVVAQDDDFIPAMLTALRA</sequence>
<reference evidence="2 3" key="1">
    <citation type="submission" date="2017-03" db="EMBL/GenBank/DDBJ databases">
        <authorList>
            <person name="Afonso C.L."/>
            <person name="Miller P.J."/>
            <person name="Scott M.A."/>
            <person name="Spackman E."/>
            <person name="Goraichik I."/>
            <person name="Dimitrov K.M."/>
            <person name="Suarez D.L."/>
            <person name="Swayne D.E."/>
        </authorList>
    </citation>
    <scope>NUCLEOTIDE SEQUENCE [LARGE SCALE GENOMIC DNA]</scope>
    <source>
        <strain evidence="2 3">CECT 8625</strain>
    </source>
</reference>
<protein>
    <recommendedName>
        <fullName evidence="4">3-methyl-2-oxobutanoate hydroxymethyltransferase</fullName>
    </recommendedName>
</protein>
<gene>
    <name evidence="2" type="ORF">ROJ8625_03268</name>
</gene>
<keyword evidence="3" id="KW-1185">Reference proteome</keyword>
<evidence type="ECO:0008006" key="4">
    <source>
        <dbReference type="Google" id="ProtNLM"/>
    </source>
</evidence>
<accession>A0A1X6ZXU2</accession>
<proteinExistence type="predicted"/>
<evidence type="ECO:0000256" key="1">
    <source>
        <dbReference type="SAM" id="MobiDB-lite"/>
    </source>
</evidence>
<dbReference type="Proteomes" id="UP000193570">
    <property type="component" value="Unassembled WGS sequence"/>
</dbReference>
<evidence type="ECO:0000313" key="2">
    <source>
        <dbReference type="EMBL" id="SLN64367.1"/>
    </source>
</evidence>
<evidence type="ECO:0000313" key="3">
    <source>
        <dbReference type="Proteomes" id="UP000193570"/>
    </source>
</evidence>
<feature type="region of interest" description="Disordered" evidence="1">
    <location>
        <begin position="1"/>
        <end position="25"/>
    </location>
</feature>
<feature type="compositionally biased region" description="Basic and acidic residues" evidence="1">
    <location>
        <begin position="13"/>
        <end position="22"/>
    </location>
</feature>
<dbReference type="RefSeq" id="WP_085792954.1">
    <property type="nucleotide sequence ID" value="NZ_FWFK01000006.1"/>
</dbReference>
<organism evidence="2 3">
    <name type="scientific">Roseivivax jejudonensis</name>
    <dbReference type="NCBI Taxonomy" id="1529041"/>
    <lineage>
        <taxon>Bacteria</taxon>
        <taxon>Pseudomonadati</taxon>
        <taxon>Pseudomonadota</taxon>
        <taxon>Alphaproteobacteria</taxon>
        <taxon>Rhodobacterales</taxon>
        <taxon>Roseobacteraceae</taxon>
        <taxon>Roseivivax</taxon>
    </lineage>
</organism>
<name>A0A1X6ZXU2_9RHOB</name>